<sequence>MIQINGTIRLAPGTVAAKPDVVDAMKAMVAASRAEDGCLTYTFAQDMSDPDVLVIYERWRDREALAVHGASAHMASFRGVMAANPPLGRDLRLYETDDGTPLP</sequence>
<dbReference type="InterPro" id="IPR007138">
    <property type="entry name" value="ABM_dom"/>
</dbReference>
<dbReference type="Pfam" id="PF03992">
    <property type="entry name" value="ABM"/>
    <property type="match status" value="1"/>
</dbReference>
<dbReference type="EMBL" id="JANKHH010000007">
    <property type="protein sequence ID" value="MCR2835144.1"/>
    <property type="molecule type" value="Genomic_DNA"/>
</dbReference>
<evidence type="ECO:0000259" key="1">
    <source>
        <dbReference type="PROSITE" id="PS51725"/>
    </source>
</evidence>
<keyword evidence="2" id="KW-0560">Oxidoreductase</keyword>
<dbReference type="PANTHER" id="PTHR33336">
    <property type="entry name" value="QUINOL MONOOXYGENASE YGIN-RELATED"/>
    <property type="match status" value="1"/>
</dbReference>
<organism evidence="2 3">
    <name type="scientific">Parerythrobacter lacustris</name>
    <dbReference type="NCBI Taxonomy" id="2969984"/>
    <lineage>
        <taxon>Bacteria</taxon>
        <taxon>Pseudomonadati</taxon>
        <taxon>Pseudomonadota</taxon>
        <taxon>Alphaproteobacteria</taxon>
        <taxon>Sphingomonadales</taxon>
        <taxon>Erythrobacteraceae</taxon>
        <taxon>Parerythrobacter</taxon>
    </lineage>
</organism>
<gene>
    <name evidence="2" type="ORF">NSO95_14435</name>
</gene>
<evidence type="ECO:0000313" key="2">
    <source>
        <dbReference type="EMBL" id="MCR2835144.1"/>
    </source>
</evidence>
<keyword evidence="2" id="KW-0503">Monooxygenase</keyword>
<protein>
    <submittedName>
        <fullName evidence="2">Antibiotic biosynthesis monooxygenase</fullName>
    </submittedName>
</protein>
<evidence type="ECO:0000313" key="3">
    <source>
        <dbReference type="Proteomes" id="UP001206067"/>
    </source>
</evidence>
<dbReference type="InterPro" id="IPR011008">
    <property type="entry name" value="Dimeric_a/b-barrel"/>
</dbReference>
<dbReference type="Proteomes" id="UP001206067">
    <property type="component" value="Unassembled WGS sequence"/>
</dbReference>
<dbReference type="SUPFAM" id="SSF54909">
    <property type="entry name" value="Dimeric alpha+beta barrel"/>
    <property type="match status" value="1"/>
</dbReference>
<dbReference type="PANTHER" id="PTHR33336:SF3">
    <property type="entry name" value="ABM DOMAIN-CONTAINING PROTEIN"/>
    <property type="match status" value="1"/>
</dbReference>
<dbReference type="GO" id="GO:0004497">
    <property type="term" value="F:monooxygenase activity"/>
    <property type="evidence" value="ECO:0007669"/>
    <property type="project" value="UniProtKB-KW"/>
</dbReference>
<dbReference type="PROSITE" id="PS51725">
    <property type="entry name" value="ABM"/>
    <property type="match status" value="1"/>
</dbReference>
<proteinExistence type="predicted"/>
<reference evidence="2 3" key="1">
    <citation type="submission" date="2022-08" db="EMBL/GenBank/DDBJ databases">
        <title>Polyphasic taxonomy analysis of Qipengyuania sp.RS5-5.</title>
        <authorList>
            <person name="Xamxidin M."/>
            <person name="Wu M."/>
        </authorList>
    </citation>
    <scope>NUCLEOTIDE SEQUENCE [LARGE SCALE GENOMIC DNA]</scope>
    <source>
        <strain evidence="2 3">RS5-5</strain>
    </source>
</reference>
<dbReference type="InterPro" id="IPR050744">
    <property type="entry name" value="AI-2_Isomerase_LsrG"/>
</dbReference>
<name>A0ABT1XU06_9SPHN</name>
<dbReference type="Gene3D" id="3.30.70.100">
    <property type="match status" value="1"/>
</dbReference>
<keyword evidence="3" id="KW-1185">Reference proteome</keyword>
<comment type="caution">
    <text evidence="2">The sequence shown here is derived from an EMBL/GenBank/DDBJ whole genome shotgun (WGS) entry which is preliminary data.</text>
</comment>
<dbReference type="RefSeq" id="WP_257597012.1">
    <property type="nucleotide sequence ID" value="NZ_JANKHH010000007.1"/>
</dbReference>
<accession>A0ABT1XU06</accession>
<feature type="domain" description="ABM" evidence="1">
    <location>
        <begin position="2"/>
        <end position="96"/>
    </location>
</feature>